<dbReference type="Proteomes" id="UP001353858">
    <property type="component" value="Unassembled WGS sequence"/>
</dbReference>
<organism evidence="1 2">
    <name type="scientific">Aquatica leii</name>
    <dbReference type="NCBI Taxonomy" id="1421715"/>
    <lineage>
        <taxon>Eukaryota</taxon>
        <taxon>Metazoa</taxon>
        <taxon>Ecdysozoa</taxon>
        <taxon>Arthropoda</taxon>
        <taxon>Hexapoda</taxon>
        <taxon>Insecta</taxon>
        <taxon>Pterygota</taxon>
        <taxon>Neoptera</taxon>
        <taxon>Endopterygota</taxon>
        <taxon>Coleoptera</taxon>
        <taxon>Polyphaga</taxon>
        <taxon>Elateriformia</taxon>
        <taxon>Elateroidea</taxon>
        <taxon>Lampyridae</taxon>
        <taxon>Luciolinae</taxon>
        <taxon>Aquatica</taxon>
    </lineage>
</organism>
<evidence type="ECO:0000313" key="1">
    <source>
        <dbReference type="EMBL" id="KAK4872358.1"/>
    </source>
</evidence>
<dbReference type="AlphaFoldDB" id="A0AAN7QBL2"/>
<name>A0AAN7QBL2_9COLE</name>
<dbReference type="PANTHER" id="PTHR10773:SF19">
    <property type="match status" value="1"/>
</dbReference>
<protein>
    <submittedName>
        <fullName evidence="1">Uncharacterized protein</fullName>
    </submittedName>
</protein>
<keyword evidence="2" id="KW-1185">Reference proteome</keyword>
<proteinExistence type="predicted"/>
<reference evidence="2" key="1">
    <citation type="submission" date="2023-01" db="EMBL/GenBank/DDBJ databases">
        <title>Key to firefly adult light organ development and bioluminescence: homeobox transcription factors regulate luciferase expression and transportation to peroxisome.</title>
        <authorList>
            <person name="Fu X."/>
        </authorList>
    </citation>
    <scope>NUCLEOTIDE SEQUENCE [LARGE SCALE GENOMIC DNA]</scope>
</reference>
<gene>
    <name evidence="1" type="ORF">RN001_014387</name>
</gene>
<comment type="caution">
    <text evidence="1">The sequence shown here is derived from an EMBL/GenBank/DDBJ whole genome shotgun (WGS) entry which is preliminary data.</text>
</comment>
<evidence type="ECO:0000313" key="2">
    <source>
        <dbReference type="Proteomes" id="UP001353858"/>
    </source>
</evidence>
<accession>A0AAN7QBL2</accession>
<dbReference type="EMBL" id="JARPUR010000007">
    <property type="protein sequence ID" value="KAK4872358.1"/>
    <property type="molecule type" value="Genomic_DNA"/>
</dbReference>
<sequence>MQEEARKTAVPYLIYYRIFKEGYNISFYTPKKHQCELCAAYEIANASDKNEINGRYEKHWLQKDLSRLEKQKDKECADFVAVYDLQTVLPCPRESTSTFFYVSKLNVFNFTIYNLKSN</sequence>
<dbReference type="PANTHER" id="PTHR10773">
    <property type="entry name" value="DNA-DIRECTED RNA POLYMERASES I, II, AND III SUBUNIT RPABC2"/>
    <property type="match status" value="1"/>
</dbReference>